<feature type="chain" id="PRO_5040862658" description="3-phytase" evidence="7">
    <location>
        <begin position="20"/>
        <end position="482"/>
    </location>
</feature>
<dbReference type="InterPro" id="IPR000560">
    <property type="entry name" value="His_Pase_clade-2"/>
</dbReference>
<dbReference type="OrthoDB" id="6509975at2759"/>
<feature type="active site" description="Proton donor" evidence="5">
    <location>
        <position position="341"/>
    </location>
</feature>
<evidence type="ECO:0000256" key="3">
    <source>
        <dbReference type="ARBA" id="ARBA00022801"/>
    </source>
</evidence>
<dbReference type="GO" id="GO:0016158">
    <property type="term" value="F:inositol hexakisphosphate 3-phosphatase activity"/>
    <property type="evidence" value="ECO:0007669"/>
    <property type="project" value="UniProtKB-EC"/>
</dbReference>
<keyword evidence="3" id="KW-0378">Hydrolase</keyword>
<comment type="similarity">
    <text evidence="1">Belongs to the histidine acid phosphatase family.</text>
</comment>
<proteinExistence type="inferred from homology"/>
<reference evidence="8" key="2">
    <citation type="journal article" date="2023" name="IMA Fungus">
        <title>Comparative genomic study of the Penicillium genus elucidates a diverse pangenome and 15 lateral gene transfer events.</title>
        <authorList>
            <person name="Petersen C."/>
            <person name="Sorensen T."/>
            <person name="Nielsen M.R."/>
            <person name="Sondergaard T.E."/>
            <person name="Sorensen J.L."/>
            <person name="Fitzpatrick D.A."/>
            <person name="Frisvad J.C."/>
            <person name="Nielsen K.L."/>
        </authorList>
    </citation>
    <scope>NUCLEOTIDE SEQUENCE</scope>
    <source>
        <strain evidence="8">IBT 29864</strain>
    </source>
</reference>
<evidence type="ECO:0000256" key="4">
    <source>
        <dbReference type="ARBA" id="ARBA00023180"/>
    </source>
</evidence>
<name>A0A9W9UUQ1_9EURO</name>
<sequence>MGSIGQLCGLLGVAAVATASYSNRPDYASRFTFAAPYDQSFLEGYSILKHIGGLGPYSNRMSYGIGRDPPDVCTVDQVIMIRRHGERYPQGSDGVKIEAALDKLYSSKITEWKGDLTFLKSWEYYVDSEGLYGLETATGPYNGLLTTYKHGAEYRVRYGHLWDQSHNKTVPVWTSEFERVVQTARKFGEGFFGWNYTDSVSLNVISESEDMGANSLTPVCPVDDLEKCESLSSDLPAFRVAADRLNKQNPGLDLNSTDVYQLMFMSVFELNVRGYSDWTDAFTMDEWKWFGYTQDLSFYYCAGPGDPYSKAVGAVYANASLTLLNQGPEKAGTMYFNFAHDTNITPILAALGIASPEKDLPLDKIPFPSSYEIGNIMPMGGHLTLERMSCNATAATEKGVYVRVILNEAVVPFNSCQEGPGFSCSLANYTDMVNEMLPDFVSECKINSTMPQHLSFWWDYNTTSTYNHQTARYIPFQGDTFV</sequence>
<feature type="active site" description="Nucleophile" evidence="5">
    <location>
        <position position="84"/>
    </location>
</feature>
<dbReference type="PANTHER" id="PTHR20963:SF18">
    <property type="entry name" value="ACID PHOSPHATASE PHO11-RELATED"/>
    <property type="match status" value="1"/>
</dbReference>
<dbReference type="AlphaFoldDB" id="A0A9W9UUQ1"/>
<dbReference type="EC" id="3.1.3.8" evidence="2"/>
<dbReference type="GO" id="GO:0003993">
    <property type="term" value="F:acid phosphatase activity"/>
    <property type="evidence" value="ECO:0007669"/>
    <property type="project" value="TreeGrafter"/>
</dbReference>
<dbReference type="CDD" id="cd07061">
    <property type="entry name" value="HP_HAP_like"/>
    <property type="match status" value="1"/>
</dbReference>
<dbReference type="RefSeq" id="XP_056549474.1">
    <property type="nucleotide sequence ID" value="XM_056705576.1"/>
</dbReference>
<keyword evidence="7" id="KW-0732">Signal</keyword>
<evidence type="ECO:0000256" key="5">
    <source>
        <dbReference type="PIRSR" id="PIRSR000894-1"/>
    </source>
</evidence>
<dbReference type="PROSITE" id="PS00616">
    <property type="entry name" value="HIS_ACID_PHOSPHAT_1"/>
    <property type="match status" value="1"/>
</dbReference>
<feature type="disulfide bond" evidence="6">
    <location>
        <begin position="416"/>
        <end position="424"/>
    </location>
</feature>
<accession>A0A9W9UUQ1</accession>
<comment type="caution">
    <text evidence="8">The sequence shown here is derived from an EMBL/GenBank/DDBJ whole genome shotgun (WGS) entry which is preliminary data.</text>
</comment>
<dbReference type="InterPro" id="IPR029033">
    <property type="entry name" value="His_PPase_superfam"/>
</dbReference>
<organism evidence="8 9">
    <name type="scientific">Penicillium cataractarum</name>
    <dbReference type="NCBI Taxonomy" id="2100454"/>
    <lineage>
        <taxon>Eukaryota</taxon>
        <taxon>Fungi</taxon>
        <taxon>Dikarya</taxon>
        <taxon>Ascomycota</taxon>
        <taxon>Pezizomycotina</taxon>
        <taxon>Eurotiomycetes</taxon>
        <taxon>Eurotiomycetidae</taxon>
        <taxon>Eurotiales</taxon>
        <taxon>Aspergillaceae</taxon>
        <taxon>Penicillium</taxon>
    </lineage>
</organism>
<dbReference type="PROSITE" id="PS00778">
    <property type="entry name" value="HIS_ACID_PHOSPHAT_2"/>
    <property type="match status" value="1"/>
</dbReference>
<dbReference type="InterPro" id="IPR016274">
    <property type="entry name" value="Histidine_acid_Pase_euk"/>
</dbReference>
<keyword evidence="6" id="KW-1015">Disulfide bond</keyword>
<dbReference type="Proteomes" id="UP001147782">
    <property type="component" value="Unassembled WGS sequence"/>
</dbReference>
<dbReference type="EMBL" id="JAPZBS010000010">
    <property type="protein sequence ID" value="KAJ5355451.1"/>
    <property type="molecule type" value="Genomic_DNA"/>
</dbReference>
<feature type="signal peptide" evidence="7">
    <location>
        <begin position="1"/>
        <end position="19"/>
    </location>
</feature>
<gene>
    <name evidence="8" type="ORF">N7496_012663</name>
</gene>
<dbReference type="GO" id="GO:0009277">
    <property type="term" value="C:fungal-type cell wall"/>
    <property type="evidence" value="ECO:0007669"/>
    <property type="project" value="TreeGrafter"/>
</dbReference>
<evidence type="ECO:0000313" key="9">
    <source>
        <dbReference type="Proteomes" id="UP001147782"/>
    </source>
</evidence>
<evidence type="ECO:0000256" key="2">
    <source>
        <dbReference type="ARBA" id="ARBA00012632"/>
    </source>
</evidence>
<dbReference type="Pfam" id="PF00328">
    <property type="entry name" value="His_Phos_2"/>
    <property type="match status" value="1"/>
</dbReference>
<keyword evidence="9" id="KW-1185">Reference proteome</keyword>
<evidence type="ECO:0000313" key="8">
    <source>
        <dbReference type="EMBL" id="KAJ5355451.1"/>
    </source>
</evidence>
<dbReference type="SUPFAM" id="SSF53254">
    <property type="entry name" value="Phosphoglycerate mutase-like"/>
    <property type="match status" value="1"/>
</dbReference>
<dbReference type="InterPro" id="IPR033379">
    <property type="entry name" value="Acid_Pase_AS"/>
</dbReference>
<dbReference type="PANTHER" id="PTHR20963">
    <property type="entry name" value="MULTIPLE INOSITOL POLYPHOSPHATE PHOSPHATASE-RELATED"/>
    <property type="match status" value="1"/>
</dbReference>
<keyword evidence="4" id="KW-0325">Glycoprotein</keyword>
<reference evidence="8" key="1">
    <citation type="submission" date="2022-11" db="EMBL/GenBank/DDBJ databases">
        <authorList>
            <person name="Petersen C."/>
        </authorList>
    </citation>
    <scope>NUCLEOTIDE SEQUENCE</scope>
    <source>
        <strain evidence="8">IBT 29864</strain>
    </source>
</reference>
<evidence type="ECO:0000256" key="1">
    <source>
        <dbReference type="ARBA" id="ARBA00005375"/>
    </source>
</evidence>
<evidence type="ECO:0000256" key="7">
    <source>
        <dbReference type="SAM" id="SignalP"/>
    </source>
</evidence>
<dbReference type="Gene3D" id="3.40.50.1240">
    <property type="entry name" value="Phosphoglycerate mutase-like"/>
    <property type="match status" value="3"/>
</dbReference>
<dbReference type="PIRSF" id="PIRSF000894">
    <property type="entry name" value="Acid_phosphatase"/>
    <property type="match status" value="1"/>
</dbReference>
<protein>
    <recommendedName>
        <fullName evidence="2">3-phytase</fullName>
        <ecNumber evidence="2">3.1.3.8</ecNumber>
    </recommendedName>
</protein>
<evidence type="ECO:0000256" key="6">
    <source>
        <dbReference type="PIRSR" id="PIRSR000894-2"/>
    </source>
</evidence>
<feature type="disulfide bond" evidence="6">
    <location>
        <begin position="73"/>
        <end position="390"/>
    </location>
</feature>
<dbReference type="GeneID" id="81444755"/>